<evidence type="ECO:0000313" key="1">
    <source>
        <dbReference type="EMBL" id="MBJ6364184.1"/>
    </source>
</evidence>
<protein>
    <submittedName>
        <fullName evidence="1">Uncharacterized protein</fullName>
    </submittedName>
</protein>
<comment type="caution">
    <text evidence="1">The sequence shown here is derived from an EMBL/GenBank/DDBJ whole genome shotgun (WGS) entry which is preliminary data.</text>
</comment>
<dbReference type="Proteomes" id="UP000640274">
    <property type="component" value="Unassembled WGS sequence"/>
</dbReference>
<dbReference type="RefSeq" id="WP_199021784.1">
    <property type="nucleotide sequence ID" value="NZ_JAELUP010000117.1"/>
</dbReference>
<proteinExistence type="predicted"/>
<sequence length="54" mass="5990">MNKVLKHISTYNPRDLDHMTLTLRVIEDGGVTVILGVDPSNGRIYVIDVKGVLI</sequence>
<organism evidence="1 2">
    <name type="scientific">Paenibacillus roseus</name>
    <dbReference type="NCBI Taxonomy" id="2798579"/>
    <lineage>
        <taxon>Bacteria</taxon>
        <taxon>Bacillati</taxon>
        <taxon>Bacillota</taxon>
        <taxon>Bacilli</taxon>
        <taxon>Bacillales</taxon>
        <taxon>Paenibacillaceae</taxon>
        <taxon>Paenibacillus</taxon>
    </lineage>
</organism>
<dbReference type="EMBL" id="JAELUP010000117">
    <property type="protein sequence ID" value="MBJ6364184.1"/>
    <property type="molecule type" value="Genomic_DNA"/>
</dbReference>
<accession>A0A934J6H9</accession>
<dbReference type="AlphaFoldDB" id="A0A934J6H9"/>
<evidence type="ECO:0000313" key="2">
    <source>
        <dbReference type="Proteomes" id="UP000640274"/>
    </source>
</evidence>
<reference evidence="1" key="1">
    <citation type="submission" date="2020-12" db="EMBL/GenBank/DDBJ databases">
        <authorList>
            <person name="Huq M.A."/>
        </authorList>
    </citation>
    <scope>NUCLEOTIDE SEQUENCE</scope>
    <source>
        <strain evidence="1">MAHUQ-46</strain>
    </source>
</reference>
<name>A0A934J6H9_9BACL</name>
<keyword evidence="2" id="KW-1185">Reference proteome</keyword>
<gene>
    <name evidence="1" type="ORF">JFN88_23490</name>
</gene>